<reference evidence="7" key="1">
    <citation type="journal article" date="2014" name="Int. J. Syst. Evol. Microbiol.">
        <title>Complete genome sequence of Corynebacterium casei LMG S-19264T (=DSM 44701T), isolated from a smear-ripened cheese.</title>
        <authorList>
            <consortium name="US DOE Joint Genome Institute (JGI-PGF)"/>
            <person name="Walter F."/>
            <person name="Albersmeier A."/>
            <person name="Kalinowski J."/>
            <person name="Ruckert C."/>
        </authorList>
    </citation>
    <scope>NUCLEOTIDE SEQUENCE</scope>
    <source>
        <strain evidence="7">CGMCC 1.15725</strain>
    </source>
</reference>
<dbReference type="PROSITE" id="PS50893">
    <property type="entry name" value="ABC_TRANSPORTER_2"/>
    <property type="match status" value="1"/>
</dbReference>
<reference evidence="7" key="2">
    <citation type="submission" date="2020-09" db="EMBL/GenBank/DDBJ databases">
        <authorList>
            <person name="Sun Q."/>
            <person name="Zhou Y."/>
        </authorList>
    </citation>
    <scope>NUCLEOTIDE SEQUENCE</scope>
    <source>
        <strain evidence="7">CGMCC 1.15725</strain>
    </source>
</reference>
<feature type="domain" description="ABC transporter" evidence="6">
    <location>
        <begin position="1"/>
        <end position="227"/>
    </location>
</feature>
<dbReference type="SUPFAM" id="SSF52540">
    <property type="entry name" value="P-loop containing nucleoside triphosphate hydrolases"/>
    <property type="match status" value="1"/>
</dbReference>
<dbReference type="GO" id="GO:0005524">
    <property type="term" value="F:ATP binding"/>
    <property type="evidence" value="ECO:0007669"/>
    <property type="project" value="UniProtKB-KW"/>
</dbReference>
<evidence type="ECO:0000256" key="5">
    <source>
        <dbReference type="ARBA" id="ARBA00022970"/>
    </source>
</evidence>
<gene>
    <name evidence="7" type="ORF">GCM10011611_34640</name>
</gene>
<keyword evidence="3" id="KW-0547">Nucleotide-binding</keyword>
<evidence type="ECO:0000256" key="4">
    <source>
        <dbReference type="ARBA" id="ARBA00022840"/>
    </source>
</evidence>
<dbReference type="InterPro" id="IPR052156">
    <property type="entry name" value="BCAA_Transport_ATP-bd_LivF"/>
</dbReference>
<keyword evidence="2" id="KW-0813">Transport</keyword>
<evidence type="ECO:0000256" key="2">
    <source>
        <dbReference type="ARBA" id="ARBA00022448"/>
    </source>
</evidence>
<dbReference type="InterPro" id="IPR017871">
    <property type="entry name" value="ABC_transporter-like_CS"/>
</dbReference>
<dbReference type="GO" id="GO:0015807">
    <property type="term" value="P:L-amino acid transport"/>
    <property type="evidence" value="ECO:0007669"/>
    <property type="project" value="TreeGrafter"/>
</dbReference>
<keyword evidence="4 7" id="KW-0067">ATP-binding</keyword>
<dbReference type="Proteomes" id="UP000646365">
    <property type="component" value="Unassembled WGS sequence"/>
</dbReference>
<comment type="caution">
    <text evidence="7">The sequence shown here is derived from an EMBL/GenBank/DDBJ whole genome shotgun (WGS) entry which is preliminary data.</text>
</comment>
<dbReference type="PANTHER" id="PTHR43820">
    <property type="entry name" value="HIGH-AFFINITY BRANCHED-CHAIN AMINO ACID TRANSPORT ATP-BINDING PROTEIN LIVF"/>
    <property type="match status" value="1"/>
</dbReference>
<dbReference type="GO" id="GO:0016887">
    <property type="term" value="F:ATP hydrolysis activity"/>
    <property type="evidence" value="ECO:0007669"/>
    <property type="project" value="InterPro"/>
</dbReference>
<comment type="similarity">
    <text evidence="1">Belongs to the ABC transporter superfamily.</text>
</comment>
<evidence type="ECO:0000313" key="8">
    <source>
        <dbReference type="Proteomes" id="UP000646365"/>
    </source>
</evidence>
<evidence type="ECO:0000256" key="3">
    <source>
        <dbReference type="ARBA" id="ARBA00022741"/>
    </source>
</evidence>
<dbReference type="InterPro" id="IPR003439">
    <property type="entry name" value="ABC_transporter-like_ATP-bd"/>
</dbReference>
<dbReference type="PROSITE" id="PS00211">
    <property type="entry name" value="ABC_TRANSPORTER_1"/>
    <property type="match status" value="1"/>
</dbReference>
<organism evidence="7 8">
    <name type="scientific">Aliidongia dinghuensis</name>
    <dbReference type="NCBI Taxonomy" id="1867774"/>
    <lineage>
        <taxon>Bacteria</taxon>
        <taxon>Pseudomonadati</taxon>
        <taxon>Pseudomonadota</taxon>
        <taxon>Alphaproteobacteria</taxon>
        <taxon>Rhodospirillales</taxon>
        <taxon>Dongiaceae</taxon>
        <taxon>Aliidongia</taxon>
    </lineage>
</organism>
<evidence type="ECO:0000313" key="7">
    <source>
        <dbReference type="EMBL" id="GGF25628.1"/>
    </source>
</evidence>
<proteinExistence type="inferred from homology"/>
<dbReference type="Pfam" id="PF00005">
    <property type="entry name" value="ABC_tran"/>
    <property type="match status" value="1"/>
</dbReference>
<evidence type="ECO:0000256" key="1">
    <source>
        <dbReference type="ARBA" id="ARBA00005417"/>
    </source>
</evidence>
<sequence length="228" mass="24530">MTALSLDRVAVKRDGDVTLALPGPGVTVLLGPNGAGKTELLETIMGLRAPLAGTIRLDGADIDRWPAERRARAGIGWCPEGRRVFPGLTVAENLELVAQAPAWERRRRLAMVLDYFPALRDRQGAVAWTLSGGQQQMLAVGRALMTAPRLLLLDEPSRGLAPVLVAELFAVLRRFADAGLVVLLAEQAVEAALTVADRAAVLERGRLEVIGRPDEIRDHPALARSFLG</sequence>
<dbReference type="SMART" id="SM00382">
    <property type="entry name" value="AAA"/>
    <property type="match status" value="1"/>
</dbReference>
<evidence type="ECO:0000259" key="6">
    <source>
        <dbReference type="PROSITE" id="PS50893"/>
    </source>
</evidence>
<keyword evidence="5" id="KW-0029">Amino-acid transport</keyword>
<protein>
    <submittedName>
        <fullName evidence="7">ABC transporter ATP-binding protein</fullName>
    </submittedName>
</protein>
<dbReference type="PANTHER" id="PTHR43820:SF4">
    <property type="entry name" value="HIGH-AFFINITY BRANCHED-CHAIN AMINO ACID TRANSPORT ATP-BINDING PROTEIN LIVF"/>
    <property type="match status" value="1"/>
</dbReference>
<name>A0A8J3E4N5_9PROT</name>
<accession>A0A8J3E4N5</accession>
<dbReference type="InterPro" id="IPR003593">
    <property type="entry name" value="AAA+_ATPase"/>
</dbReference>
<dbReference type="InterPro" id="IPR027417">
    <property type="entry name" value="P-loop_NTPase"/>
</dbReference>
<dbReference type="EMBL" id="BMJQ01000009">
    <property type="protein sequence ID" value="GGF25628.1"/>
    <property type="molecule type" value="Genomic_DNA"/>
</dbReference>
<dbReference type="AlphaFoldDB" id="A0A8J3E4N5"/>
<dbReference type="Gene3D" id="3.40.50.300">
    <property type="entry name" value="P-loop containing nucleotide triphosphate hydrolases"/>
    <property type="match status" value="1"/>
</dbReference>
<keyword evidence="8" id="KW-1185">Reference proteome</keyword>
<dbReference type="CDD" id="cd03224">
    <property type="entry name" value="ABC_TM1139_LivF_branched"/>
    <property type="match status" value="1"/>
</dbReference>
<dbReference type="GO" id="GO:0015658">
    <property type="term" value="F:branched-chain amino acid transmembrane transporter activity"/>
    <property type="evidence" value="ECO:0007669"/>
    <property type="project" value="TreeGrafter"/>
</dbReference>
<dbReference type="RefSeq" id="WP_229743782.1">
    <property type="nucleotide sequence ID" value="NZ_BMJQ01000009.1"/>
</dbReference>